<feature type="transmembrane region" description="Helical" evidence="2">
    <location>
        <begin position="96"/>
        <end position="118"/>
    </location>
</feature>
<protein>
    <recommendedName>
        <fullName evidence="3">DUF7703 domain-containing protein</fullName>
    </recommendedName>
</protein>
<gene>
    <name evidence="4" type="ORF">AB675_7611</name>
</gene>
<feature type="compositionally biased region" description="Low complexity" evidence="1">
    <location>
        <begin position="382"/>
        <end position="391"/>
    </location>
</feature>
<keyword evidence="2" id="KW-0812">Transmembrane</keyword>
<dbReference type="InterPro" id="IPR056120">
    <property type="entry name" value="DUF7703"/>
</dbReference>
<dbReference type="GeneID" id="28739873"/>
<evidence type="ECO:0000259" key="3">
    <source>
        <dbReference type="Pfam" id="PF24802"/>
    </source>
</evidence>
<feature type="compositionally biased region" description="Polar residues" evidence="1">
    <location>
        <begin position="359"/>
        <end position="369"/>
    </location>
</feature>
<sequence length="410" mass="46569">MEKTTIAALLGRADDTHYEVATSKNVFRGQYDTDSVLVTLSIALALYNSLEMVLLIATTFKRFRGLYFYSLSLCTVGVLLFAIGMMLGYFELCIMWLWKTILDIGWIMMIVFQALVLYSRLNLIYDDNRIVNAVKWMIVFTTFAFLIPVVVLDFGTTYGQSPGWSEGYYYIEQVQVTGITLQELIISGLYVWKTIGLLKIISRKHTRSMIYQLFIINVIIIGMDIVIICLQFLHYQLYQEALKVFFYSVKLKLELNILSKLVDLVHGGNQQRASMTLDVIDSNTITGQERDLVKAEQSVTSSSNRRFSAKSWFGSLHSDAKGPMEQINEERLSVDEKSQMPLSPLPAVLNGPTMDHGKPTSTKRSSSSGDGEMDEISPAMAESSISRPSPRFRSHRESDLMYADYLRETR</sequence>
<dbReference type="OrthoDB" id="405906at2759"/>
<dbReference type="AlphaFoldDB" id="A0A0N1H9L3"/>
<feature type="domain" description="DUF7703" evidence="3">
    <location>
        <begin position="41"/>
        <end position="264"/>
    </location>
</feature>
<organism evidence="4 5">
    <name type="scientific">Cyphellophora attinorum</name>
    <dbReference type="NCBI Taxonomy" id="1664694"/>
    <lineage>
        <taxon>Eukaryota</taxon>
        <taxon>Fungi</taxon>
        <taxon>Dikarya</taxon>
        <taxon>Ascomycota</taxon>
        <taxon>Pezizomycotina</taxon>
        <taxon>Eurotiomycetes</taxon>
        <taxon>Chaetothyriomycetidae</taxon>
        <taxon>Chaetothyriales</taxon>
        <taxon>Cyphellophoraceae</taxon>
        <taxon>Cyphellophora</taxon>
    </lineage>
</organism>
<reference evidence="4 5" key="1">
    <citation type="submission" date="2015-06" db="EMBL/GenBank/DDBJ databases">
        <title>Draft genome of the ant-associated black yeast Phialophora attae CBS 131958.</title>
        <authorList>
            <person name="Moreno L.F."/>
            <person name="Stielow B.J."/>
            <person name="de Hoog S."/>
            <person name="Vicente V.A."/>
            <person name="Weiss V.A."/>
            <person name="de Vries M."/>
            <person name="Cruz L.M."/>
            <person name="Souza E.M."/>
        </authorList>
    </citation>
    <scope>NUCLEOTIDE SEQUENCE [LARGE SCALE GENOMIC DNA]</scope>
    <source>
        <strain evidence="4 5">CBS 131958</strain>
    </source>
</reference>
<feature type="transmembrane region" description="Helical" evidence="2">
    <location>
        <begin position="36"/>
        <end position="57"/>
    </location>
</feature>
<feature type="compositionally biased region" description="Basic and acidic residues" evidence="1">
    <location>
        <begin position="395"/>
        <end position="410"/>
    </location>
</feature>
<evidence type="ECO:0000256" key="1">
    <source>
        <dbReference type="SAM" id="MobiDB-lite"/>
    </source>
</evidence>
<keyword evidence="2" id="KW-0472">Membrane</keyword>
<comment type="caution">
    <text evidence="4">The sequence shown here is derived from an EMBL/GenBank/DDBJ whole genome shotgun (WGS) entry which is preliminary data.</text>
</comment>
<keyword evidence="2" id="KW-1133">Transmembrane helix</keyword>
<dbReference type="Pfam" id="PF24802">
    <property type="entry name" value="DUF7703"/>
    <property type="match status" value="1"/>
</dbReference>
<evidence type="ECO:0000313" key="4">
    <source>
        <dbReference type="EMBL" id="KPI40363.1"/>
    </source>
</evidence>
<name>A0A0N1H9L3_9EURO</name>
<feature type="transmembrane region" description="Helical" evidence="2">
    <location>
        <begin position="66"/>
        <end position="90"/>
    </location>
</feature>
<feature type="region of interest" description="Disordered" evidence="1">
    <location>
        <begin position="332"/>
        <end position="410"/>
    </location>
</feature>
<keyword evidence="5" id="KW-1185">Reference proteome</keyword>
<dbReference type="EMBL" id="LFJN01000012">
    <property type="protein sequence ID" value="KPI40363.1"/>
    <property type="molecule type" value="Genomic_DNA"/>
</dbReference>
<dbReference type="Proteomes" id="UP000038010">
    <property type="component" value="Unassembled WGS sequence"/>
</dbReference>
<proteinExistence type="predicted"/>
<feature type="transmembrane region" description="Helical" evidence="2">
    <location>
        <begin position="174"/>
        <end position="192"/>
    </location>
</feature>
<evidence type="ECO:0000256" key="2">
    <source>
        <dbReference type="SAM" id="Phobius"/>
    </source>
</evidence>
<feature type="transmembrane region" description="Helical" evidence="2">
    <location>
        <begin position="130"/>
        <end position="154"/>
    </location>
</feature>
<feature type="transmembrane region" description="Helical" evidence="2">
    <location>
        <begin position="213"/>
        <end position="233"/>
    </location>
</feature>
<dbReference type="PANTHER" id="PTHR37013">
    <property type="entry name" value="INTEGRAL MEMBRANE PROTEIN (AFU_ORTHOLOGUE AFUA_1G05950)-RELATED"/>
    <property type="match status" value="1"/>
</dbReference>
<dbReference type="RefSeq" id="XP_018000326.1">
    <property type="nucleotide sequence ID" value="XM_018147993.1"/>
</dbReference>
<accession>A0A0N1H9L3</accession>
<dbReference type="PANTHER" id="PTHR37013:SF6">
    <property type="entry name" value="INTEGRAL MEMBRANE PROTEIN"/>
    <property type="match status" value="1"/>
</dbReference>
<dbReference type="VEuPathDB" id="FungiDB:AB675_7611"/>
<evidence type="ECO:0000313" key="5">
    <source>
        <dbReference type="Proteomes" id="UP000038010"/>
    </source>
</evidence>